<comment type="subcellular location">
    <subcellularLocation>
        <location evidence="1">Nucleus</location>
        <location evidence="1">Nucleolus</location>
    </subcellularLocation>
</comment>
<evidence type="ECO:0000256" key="3">
    <source>
        <dbReference type="ARBA" id="ARBA00023054"/>
    </source>
</evidence>
<dbReference type="PANTHER" id="PTHR14577">
    <property type="entry name" value="NUCLEOLAR PROTEIN 12"/>
    <property type="match status" value="1"/>
</dbReference>
<reference evidence="7 8" key="1">
    <citation type="journal article" date="2019" name="BMC Genomics">
        <title>Chromosome level assembly and comparative genome analysis confirm lager-brewing yeasts originated from a single hybridization.</title>
        <authorList>
            <person name="Salazar A.N."/>
            <person name="Gorter de Vries A.R."/>
            <person name="van den Broek M."/>
            <person name="Brouwers N."/>
            <person name="de la Torre Cortes P."/>
            <person name="Kuijpers N.G.A."/>
            <person name="Daran J.G."/>
            <person name="Abeel T."/>
        </authorList>
    </citation>
    <scope>NUCLEOTIDE SEQUENCE [LARGE SCALE GENOMIC DNA]</scope>
    <source>
        <strain evidence="7 8">CBS 1483</strain>
    </source>
</reference>
<dbReference type="OrthoDB" id="551633at2759"/>
<dbReference type="GO" id="GO:0019843">
    <property type="term" value="F:rRNA binding"/>
    <property type="evidence" value="ECO:0007669"/>
    <property type="project" value="TreeGrafter"/>
</dbReference>
<proteinExistence type="inferred from homology"/>
<organism evidence="7 8">
    <name type="scientific">Saccharomyces pastorianus</name>
    <name type="common">Lager yeast</name>
    <name type="synonym">Saccharomyces cerevisiae x Saccharomyces eubayanus</name>
    <dbReference type="NCBI Taxonomy" id="27292"/>
    <lineage>
        <taxon>Eukaryota</taxon>
        <taxon>Fungi</taxon>
        <taxon>Dikarya</taxon>
        <taxon>Ascomycota</taxon>
        <taxon>Saccharomycotina</taxon>
        <taxon>Saccharomycetes</taxon>
        <taxon>Saccharomycetales</taxon>
        <taxon>Saccharomycetaceae</taxon>
        <taxon>Saccharomyces</taxon>
    </lineage>
</organism>
<protein>
    <submittedName>
        <fullName evidence="7">Pre-60S ribosomal particles component</fullName>
    </submittedName>
</protein>
<evidence type="ECO:0000313" key="7">
    <source>
        <dbReference type="EMBL" id="QID78912.1"/>
    </source>
</evidence>
<dbReference type="AlphaFoldDB" id="A0A6C1DPF1"/>
<dbReference type="Pfam" id="PF09805">
    <property type="entry name" value="Nop25"/>
    <property type="match status" value="1"/>
</dbReference>
<dbReference type="EMBL" id="CP048985">
    <property type="protein sequence ID" value="QID78912.1"/>
    <property type="molecule type" value="Genomic_DNA"/>
</dbReference>
<dbReference type="GO" id="GO:0005730">
    <property type="term" value="C:nucleolus"/>
    <property type="evidence" value="ECO:0007669"/>
    <property type="project" value="UniProtKB-SubCell"/>
</dbReference>
<feature type="region of interest" description="Disordered" evidence="6">
    <location>
        <begin position="209"/>
        <end position="235"/>
    </location>
</feature>
<comment type="similarity">
    <text evidence="2">Belongs to the RRP17 family.</text>
</comment>
<feature type="compositionally biased region" description="Basic and acidic residues" evidence="6">
    <location>
        <begin position="217"/>
        <end position="235"/>
    </location>
</feature>
<evidence type="ECO:0000256" key="5">
    <source>
        <dbReference type="SAM" id="Coils"/>
    </source>
</evidence>
<keyword evidence="8" id="KW-1185">Reference proteome</keyword>
<dbReference type="Proteomes" id="UP000501346">
    <property type="component" value="Chromosome ScIV"/>
</dbReference>
<feature type="compositionally biased region" description="Basic and acidic residues" evidence="6">
    <location>
        <begin position="99"/>
        <end position="108"/>
    </location>
</feature>
<evidence type="ECO:0000256" key="1">
    <source>
        <dbReference type="ARBA" id="ARBA00004604"/>
    </source>
</evidence>
<sequence length="235" mass="27974">MAVHTNRQILTRGKNYATKQSKKFGTDEVTFDKDSRLDYLTGFHKRKLQRQKKAQEFIKEQERLRKIEERQKIRQERKEVMEEQLKTFKESLNLEAEIEDAKNDKTEDLQVESDESWHGFDSDKDDGDNDNNESSVKPILKKGAITEIYDDSTTVELETLEPNDNFEYLAQLNNVKLEKAEKVLKQSINRATKYAKFLGVDEKQKKKPRVKKFRYLTKNERRINQRKANDNKRRR</sequence>
<dbReference type="InterPro" id="IPR019186">
    <property type="entry name" value="Nucleolar_protein_12"/>
</dbReference>
<feature type="region of interest" description="Disordered" evidence="6">
    <location>
        <begin position="99"/>
        <end position="138"/>
    </location>
</feature>
<accession>A0A6C1DPF1</accession>
<keyword evidence="3 5" id="KW-0175">Coiled coil</keyword>
<dbReference type="PANTHER" id="PTHR14577:SF0">
    <property type="entry name" value="NUCLEOLAR PROTEIN 12"/>
    <property type="match status" value="1"/>
</dbReference>
<dbReference type="SMR" id="A0A6C1DPF1"/>
<gene>
    <name evidence="7" type="primary">RRP17_1</name>
    <name evidence="7" type="ORF">GRS66_001142</name>
</gene>
<evidence type="ECO:0000256" key="4">
    <source>
        <dbReference type="ARBA" id="ARBA00023242"/>
    </source>
</evidence>
<evidence type="ECO:0000313" key="8">
    <source>
        <dbReference type="Proteomes" id="UP000501346"/>
    </source>
</evidence>
<evidence type="ECO:0000256" key="6">
    <source>
        <dbReference type="SAM" id="MobiDB-lite"/>
    </source>
</evidence>
<name>A0A6C1DPF1_SACPS</name>
<evidence type="ECO:0000256" key="2">
    <source>
        <dbReference type="ARBA" id="ARBA00007175"/>
    </source>
</evidence>
<keyword evidence="4" id="KW-0539">Nucleus</keyword>
<feature type="coiled-coil region" evidence="5">
    <location>
        <begin position="50"/>
        <end position="84"/>
    </location>
</feature>